<comment type="caution">
    <text evidence="2">The sequence shown here is derived from an EMBL/GenBank/DDBJ whole genome shotgun (WGS) entry which is preliminary data.</text>
</comment>
<keyword evidence="3" id="KW-1185">Reference proteome</keyword>
<sequence>MLHPSPAAELVEAFTNTVDLESGDDDVATPGELVHWLAGRGLVEPSLRLTADEHRAFLDLRAGIREALDTDDPVEPHRLAVADAVLSQVPVLVRLSDLHAPLIPAVDAPPARAALARLAAAWAEIVFSGHVHRLKRCAEHTCGWVFWDSSKNHSRRWCSMRVCGNRTKSRRYAARQRDLAE</sequence>
<dbReference type="InterPro" id="IPR023286">
    <property type="entry name" value="ABATE_dom_sf"/>
</dbReference>
<dbReference type="PANTHER" id="PTHR35525">
    <property type="entry name" value="BLL6575 PROTEIN"/>
    <property type="match status" value="1"/>
</dbReference>
<organism evidence="2 3">
    <name type="scientific">Streptomyces macrosporus</name>
    <dbReference type="NCBI Taxonomy" id="44032"/>
    <lineage>
        <taxon>Bacteria</taxon>
        <taxon>Bacillati</taxon>
        <taxon>Actinomycetota</taxon>
        <taxon>Actinomycetes</taxon>
        <taxon>Kitasatosporales</taxon>
        <taxon>Streptomycetaceae</taxon>
        <taxon>Streptomyces</taxon>
    </lineage>
</organism>
<dbReference type="RefSeq" id="WP_344322182.1">
    <property type="nucleotide sequence ID" value="NZ_BAAASZ010000018.1"/>
</dbReference>
<name>A0ABN3JVV7_9ACTN</name>
<dbReference type="SUPFAM" id="SSF160904">
    <property type="entry name" value="Jann2411-like"/>
    <property type="match status" value="1"/>
</dbReference>
<dbReference type="Pfam" id="PF11706">
    <property type="entry name" value="zf-CGNR"/>
    <property type="match status" value="1"/>
</dbReference>
<dbReference type="PANTHER" id="PTHR35525:SF3">
    <property type="entry name" value="BLL6575 PROTEIN"/>
    <property type="match status" value="1"/>
</dbReference>
<evidence type="ECO:0000313" key="3">
    <source>
        <dbReference type="Proteomes" id="UP001501638"/>
    </source>
</evidence>
<reference evidence="2 3" key="1">
    <citation type="journal article" date="2019" name="Int. J. Syst. Evol. Microbiol.">
        <title>The Global Catalogue of Microorganisms (GCM) 10K type strain sequencing project: providing services to taxonomists for standard genome sequencing and annotation.</title>
        <authorList>
            <consortium name="The Broad Institute Genomics Platform"/>
            <consortium name="The Broad Institute Genome Sequencing Center for Infectious Disease"/>
            <person name="Wu L."/>
            <person name="Ma J."/>
        </authorList>
    </citation>
    <scope>NUCLEOTIDE SEQUENCE [LARGE SCALE GENOMIC DNA]</scope>
    <source>
        <strain evidence="2 3">JCM 6305</strain>
    </source>
</reference>
<dbReference type="InterPro" id="IPR021005">
    <property type="entry name" value="Znf_CGNR"/>
</dbReference>
<dbReference type="Proteomes" id="UP001501638">
    <property type="component" value="Unassembled WGS sequence"/>
</dbReference>
<protein>
    <submittedName>
        <fullName evidence="2">CGNR zinc finger domain-containing protein</fullName>
    </submittedName>
</protein>
<evidence type="ECO:0000259" key="1">
    <source>
        <dbReference type="Pfam" id="PF11706"/>
    </source>
</evidence>
<dbReference type="EMBL" id="BAAASZ010000018">
    <property type="protein sequence ID" value="GAA2439320.1"/>
    <property type="molecule type" value="Genomic_DNA"/>
</dbReference>
<proteinExistence type="predicted"/>
<dbReference type="Pfam" id="PF07336">
    <property type="entry name" value="ABATE"/>
    <property type="match status" value="1"/>
</dbReference>
<accession>A0ABN3JVV7</accession>
<dbReference type="Gene3D" id="1.10.3300.10">
    <property type="entry name" value="Jann2411-like domain"/>
    <property type="match status" value="1"/>
</dbReference>
<evidence type="ECO:0000313" key="2">
    <source>
        <dbReference type="EMBL" id="GAA2439320.1"/>
    </source>
</evidence>
<gene>
    <name evidence="2" type="ORF">GCM10010405_23330</name>
</gene>
<dbReference type="InterPro" id="IPR010852">
    <property type="entry name" value="ABATE"/>
</dbReference>
<feature type="domain" description="Zinc finger CGNR" evidence="1">
    <location>
        <begin position="133"/>
        <end position="176"/>
    </location>
</feature>